<evidence type="ECO:0000313" key="11">
    <source>
        <dbReference type="Proteomes" id="UP000546252"/>
    </source>
</evidence>
<dbReference type="EC" id="3.5.1.25" evidence="10"/>
<evidence type="ECO:0000256" key="5">
    <source>
        <dbReference type="PIRNR" id="PIRNR038994"/>
    </source>
</evidence>
<comment type="cofactor">
    <cofactor evidence="8">
        <name>a divalent metal cation</name>
        <dbReference type="ChEBI" id="CHEBI:60240"/>
    </cofactor>
    <text evidence="8">Binds 1 divalent metal cation per subunit.</text>
</comment>
<name>A0A839FLK8_9MICC</name>
<organism evidence="10 11">
    <name type="scientific">Nesterenkonia jeotgali</name>
    <dbReference type="NCBI Taxonomy" id="317018"/>
    <lineage>
        <taxon>Bacteria</taxon>
        <taxon>Bacillati</taxon>
        <taxon>Actinomycetota</taxon>
        <taxon>Actinomycetes</taxon>
        <taxon>Micrococcales</taxon>
        <taxon>Micrococcaceae</taxon>
        <taxon>Nesterenkonia</taxon>
    </lineage>
</organism>
<keyword evidence="2 8" id="KW-0479">Metal-binding</keyword>
<evidence type="ECO:0000256" key="4">
    <source>
        <dbReference type="ARBA" id="ARBA00023277"/>
    </source>
</evidence>
<feature type="domain" description="Amidohydrolase-related" evidence="9">
    <location>
        <begin position="50"/>
        <end position="382"/>
    </location>
</feature>
<evidence type="ECO:0000256" key="3">
    <source>
        <dbReference type="ARBA" id="ARBA00022801"/>
    </source>
</evidence>
<feature type="binding site" evidence="7">
    <location>
        <position position="222"/>
    </location>
    <ligand>
        <name>substrate</name>
    </ligand>
</feature>
<feature type="binding site" evidence="7">
    <location>
        <position position="246"/>
    </location>
    <ligand>
        <name>substrate</name>
    </ligand>
</feature>
<dbReference type="Pfam" id="PF01979">
    <property type="entry name" value="Amidohydro_1"/>
    <property type="match status" value="1"/>
</dbReference>
<feature type="binding site" evidence="7">
    <location>
        <begin position="214"/>
        <end position="215"/>
    </location>
    <ligand>
        <name>substrate</name>
    </ligand>
</feature>
<feature type="binding site" evidence="7">
    <location>
        <position position="134"/>
    </location>
    <ligand>
        <name>substrate</name>
    </ligand>
</feature>
<dbReference type="Gene3D" id="3.20.20.140">
    <property type="entry name" value="Metal-dependent hydrolases"/>
    <property type="match status" value="1"/>
</dbReference>
<feature type="binding site" evidence="8">
    <location>
        <position position="211"/>
    </location>
    <ligand>
        <name>Zn(2+)</name>
        <dbReference type="ChEBI" id="CHEBI:29105"/>
    </ligand>
</feature>
<evidence type="ECO:0000313" key="10">
    <source>
        <dbReference type="EMBL" id="MBA8920339.1"/>
    </source>
</evidence>
<proteinExistence type="inferred from homology"/>
<dbReference type="InterPro" id="IPR003764">
    <property type="entry name" value="GlcNAc_6-P_deAcase"/>
</dbReference>
<evidence type="ECO:0000256" key="1">
    <source>
        <dbReference type="ARBA" id="ARBA00010716"/>
    </source>
</evidence>
<dbReference type="PIRSF" id="PIRSF038994">
    <property type="entry name" value="NagA"/>
    <property type="match status" value="1"/>
</dbReference>
<feature type="binding site" evidence="8">
    <location>
        <position position="123"/>
    </location>
    <ligand>
        <name>Zn(2+)</name>
        <dbReference type="ChEBI" id="CHEBI:29105"/>
    </ligand>
</feature>
<accession>A0A839FLK8</accession>
<dbReference type="InterPro" id="IPR011059">
    <property type="entry name" value="Metal-dep_hydrolase_composite"/>
</dbReference>
<dbReference type="SUPFAM" id="SSF51338">
    <property type="entry name" value="Composite domain of metallo-dependent hydrolases"/>
    <property type="match status" value="1"/>
</dbReference>
<evidence type="ECO:0000259" key="9">
    <source>
        <dbReference type="Pfam" id="PF01979"/>
    </source>
</evidence>
<evidence type="ECO:0000256" key="2">
    <source>
        <dbReference type="ARBA" id="ARBA00022723"/>
    </source>
</evidence>
<comment type="caution">
    <text evidence="10">The sequence shown here is derived from an EMBL/GenBank/DDBJ whole genome shotgun (WGS) entry which is preliminary data.</text>
</comment>
<feature type="binding site" evidence="8">
    <location>
        <position position="190"/>
    </location>
    <ligand>
        <name>Zn(2+)</name>
        <dbReference type="ChEBI" id="CHEBI:29105"/>
    </ligand>
</feature>
<comment type="similarity">
    <text evidence="1 5">Belongs to the metallo-dependent hydrolases superfamily. NagA family.</text>
</comment>
<dbReference type="Gene3D" id="2.30.40.10">
    <property type="entry name" value="Urease, subunit C, domain 1"/>
    <property type="match status" value="1"/>
</dbReference>
<protein>
    <submittedName>
        <fullName evidence="10">N-acetylglucosamine-6-phosphate deacetylase</fullName>
        <ecNumber evidence="10">3.5.1.25</ecNumber>
    </submittedName>
</protein>
<feature type="binding site" evidence="7">
    <location>
        <begin position="311"/>
        <end position="313"/>
    </location>
    <ligand>
        <name>substrate</name>
    </ligand>
</feature>
<keyword evidence="3 5" id="KW-0378">Hydrolase</keyword>
<dbReference type="GO" id="GO:0006046">
    <property type="term" value="P:N-acetylglucosamine catabolic process"/>
    <property type="evidence" value="ECO:0007669"/>
    <property type="project" value="TreeGrafter"/>
</dbReference>
<dbReference type="GO" id="GO:0046872">
    <property type="term" value="F:metal ion binding"/>
    <property type="evidence" value="ECO:0007669"/>
    <property type="project" value="UniProtKB-KW"/>
</dbReference>
<dbReference type="InterPro" id="IPR006680">
    <property type="entry name" value="Amidohydro-rel"/>
</dbReference>
<dbReference type="GO" id="GO:0008448">
    <property type="term" value="F:N-acetylglucosamine-6-phosphate deacetylase activity"/>
    <property type="evidence" value="ECO:0007669"/>
    <property type="project" value="UniProtKB-EC"/>
</dbReference>
<reference evidence="10 11" key="1">
    <citation type="submission" date="2020-08" db="EMBL/GenBank/DDBJ databases">
        <title>Sequencing the genomes of 1000 actinobacteria strains.</title>
        <authorList>
            <person name="Klenk H.-P."/>
        </authorList>
    </citation>
    <scope>NUCLEOTIDE SEQUENCE [LARGE SCALE GENOMIC DNA]</scope>
    <source>
        <strain evidence="10 11">DSM 19081</strain>
    </source>
</reference>
<dbReference type="AlphaFoldDB" id="A0A839FLK8"/>
<evidence type="ECO:0000256" key="6">
    <source>
        <dbReference type="PIRSR" id="PIRSR038994-1"/>
    </source>
</evidence>
<dbReference type="PANTHER" id="PTHR11113">
    <property type="entry name" value="N-ACETYLGLUCOSAMINE-6-PHOSPHATE DEACETYLASE"/>
    <property type="match status" value="1"/>
</dbReference>
<dbReference type="InterPro" id="IPR032466">
    <property type="entry name" value="Metal_Hydrolase"/>
</dbReference>
<dbReference type="RefSeq" id="WP_310735361.1">
    <property type="nucleotide sequence ID" value="NZ_BAAAKT010000001.1"/>
</dbReference>
<dbReference type="EMBL" id="JACJIH010000001">
    <property type="protein sequence ID" value="MBA8920339.1"/>
    <property type="molecule type" value="Genomic_DNA"/>
</dbReference>
<evidence type="ECO:0000256" key="7">
    <source>
        <dbReference type="PIRSR" id="PIRSR038994-2"/>
    </source>
</evidence>
<sequence>MTQLILAEAALTPEGALGRYWLRLEQGRILDAGHGHPPQTPDLHLTEGVLAPGFVDVHAHGGGGAAFTDGAEAGRTVLAAHRRRGTTSMLASLVSASVPELLEQAKQLRALVETGDLAGIHLEGPWLSPWHCGAHQASLLSDPTPEAVSAVLEQPAGQLLRYVTLAPELPGALEAAARLRAAGLTVGVGHTGASCAQTREAIAAGASAATHLFNAMKGLHHRDPGAALALLEEPTSFLELISDGVHLDAEMIRFVWDSARRNGGPQRPVLVSDAMPGAASPDGRYRLGAVEVEVLGGVARRVTSDGSLGAIAGSTLTLSAAVRESILRAGIEPAQALMAATANPAAMIGLENVGRLLPGGRADLVLLDPEWQVRRVMYRGRWLDQRSSGASQTDGPAD</sequence>
<gene>
    <name evidence="10" type="ORF">HNR24_000272</name>
</gene>
<dbReference type="SUPFAM" id="SSF51556">
    <property type="entry name" value="Metallo-dependent hydrolases"/>
    <property type="match status" value="1"/>
</dbReference>
<dbReference type="PANTHER" id="PTHR11113:SF14">
    <property type="entry name" value="N-ACETYLGLUCOSAMINE-6-PHOSPHATE DEACETYLASE"/>
    <property type="match status" value="1"/>
</dbReference>
<evidence type="ECO:0000256" key="8">
    <source>
        <dbReference type="PIRSR" id="PIRSR038994-3"/>
    </source>
</evidence>
<dbReference type="Proteomes" id="UP000546252">
    <property type="component" value="Unassembled WGS sequence"/>
</dbReference>
<feature type="active site" description="Proton donor/acceptor" evidence="6">
    <location>
        <position position="273"/>
    </location>
</feature>
<keyword evidence="4 5" id="KW-0119">Carbohydrate metabolism</keyword>